<dbReference type="InterPro" id="IPR036318">
    <property type="entry name" value="FAD-bd_PCMH-like_sf"/>
</dbReference>
<dbReference type="PROSITE" id="PS51371">
    <property type="entry name" value="CBS"/>
    <property type="match status" value="2"/>
</dbReference>
<dbReference type="GO" id="GO:0005886">
    <property type="term" value="C:plasma membrane"/>
    <property type="evidence" value="ECO:0007669"/>
    <property type="project" value="UniProtKB-SubCell"/>
</dbReference>
<keyword evidence="5 6" id="KW-0129">CBS domain</keyword>
<dbReference type="AlphaFoldDB" id="A0A5A9X9V4"/>
<dbReference type="CDD" id="cd04590">
    <property type="entry name" value="CBS_pair_CorC_HlyC_assoc"/>
    <property type="match status" value="1"/>
</dbReference>
<comment type="similarity">
    <text evidence="2">Belongs to the UPF0053 family.</text>
</comment>
<dbReference type="Pfam" id="PF03471">
    <property type="entry name" value="CorC_HlyC"/>
    <property type="match status" value="1"/>
</dbReference>
<dbReference type="InterPro" id="IPR046342">
    <property type="entry name" value="CBS_dom_sf"/>
</dbReference>
<dbReference type="InterPro" id="IPR016169">
    <property type="entry name" value="FAD-bd_PCMH_sub2"/>
</dbReference>
<dbReference type="PANTHER" id="PTHR22777">
    <property type="entry name" value="HEMOLYSIN-RELATED"/>
    <property type="match status" value="1"/>
</dbReference>
<dbReference type="Gene3D" id="3.30.465.10">
    <property type="match status" value="1"/>
</dbReference>
<dbReference type="SUPFAM" id="SSF54631">
    <property type="entry name" value="CBS-domain pair"/>
    <property type="match status" value="1"/>
</dbReference>
<dbReference type="Pfam" id="PF00571">
    <property type="entry name" value="CBS"/>
    <property type="match status" value="2"/>
</dbReference>
<gene>
    <name evidence="8" type="ORF">ET418_14130</name>
</gene>
<evidence type="ECO:0000313" key="9">
    <source>
        <dbReference type="Proteomes" id="UP000324298"/>
    </source>
</evidence>
<proteinExistence type="inferred from homology"/>
<comment type="caution">
    <text evidence="8">The sequence shown here is derived from an EMBL/GenBank/DDBJ whole genome shotgun (WGS) entry which is preliminary data.</text>
</comment>
<evidence type="ECO:0000313" key="8">
    <source>
        <dbReference type="EMBL" id="KAA0888989.1"/>
    </source>
</evidence>
<dbReference type="RefSeq" id="WP_149308612.1">
    <property type="nucleotide sequence ID" value="NZ_SRSD01000009.1"/>
</dbReference>
<protein>
    <submittedName>
        <fullName evidence="8">HlyC/CorC family transporter</fullName>
    </submittedName>
</protein>
<dbReference type="PANTHER" id="PTHR22777:SF32">
    <property type="entry name" value="UPF0053 INNER MEMBRANE PROTEIN YFJD"/>
    <property type="match status" value="1"/>
</dbReference>
<dbReference type="SMART" id="SM01091">
    <property type="entry name" value="CorC_HlyC"/>
    <property type="match status" value="1"/>
</dbReference>
<dbReference type="SMART" id="SM00116">
    <property type="entry name" value="CBS"/>
    <property type="match status" value="2"/>
</dbReference>
<dbReference type="FunFam" id="3.10.580.10:FF:000002">
    <property type="entry name" value="Magnesium/cobalt efflux protein CorC"/>
    <property type="match status" value="1"/>
</dbReference>
<keyword evidence="4" id="KW-0677">Repeat</keyword>
<dbReference type="SUPFAM" id="SSF56176">
    <property type="entry name" value="FAD-binding/transporter-associated domain-like"/>
    <property type="match status" value="1"/>
</dbReference>
<dbReference type="InterPro" id="IPR044751">
    <property type="entry name" value="Ion_transp-like_CBS"/>
</dbReference>
<dbReference type="EMBL" id="SRSD01000009">
    <property type="protein sequence ID" value="KAA0888989.1"/>
    <property type="molecule type" value="Genomic_DNA"/>
</dbReference>
<evidence type="ECO:0000256" key="1">
    <source>
        <dbReference type="ARBA" id="ARBA00004651"/>
    </source>
</evidence>
<dbReference type="OrthoDB" id="9798188at2"/>
<keyword evidence="9" id="KW-1185">Reference proteome</keyword>
<name>A0A5A9X9V4_9BACT</name>
<keyword evidence="3" id="KW-1003">Cell membrane</keyword>
<accession>A0A5A9X9V4</accession>
<reference evidence="8 9" key="1">
    <citation type="submission" date="2019-04" db="EMBL/GenBank/DDBJ databases">
        <title>Geobacter ruber sp. nov., ferric-reducing bacteria isolated from paddy soil.</title>
        <authorList>
            <person name="Xu Z."/>
            <person name="Masuda Y."/>
            <person name="Itoh H."/>
            <person name="Senoo K."/>
        </authorList>
    </citation>
    <scope>NUCLEOTIDE SEQUENCE [LARGE SCALE GENOMIC DNA]</scope>
    <source>
        <strain evidence="8 9">Red88</strain>
    </source>
</reference>
<evidence type="ECO:0000259" key="7">
    <source>
        <dbReference type="PROSITE" id="PS51371"/>
    </source>
</evidence>
<evidence type="ECO:0000256" key="3">
    <source>
        <dbReference type="ARBA" id="ARBA00022475"/>
    </source>
</evidence>
<dbReference type="Proteomes" id="UP000324298">
    <property type="component" value="Unassembled WGS sequence"/>
</dbReference>
<comment type="subcellular location">
    <subcellularLocation>
        <location evidence="1">Cell membrane</location>
        <topology evidence="1">Multi-pass membrane protein</topology>
    </subcellularLocation>
</comment>
<evidence type="ECO:0000256" key="2">
    <source>
        <dbReference type="ARBA" id="ARBA00006337"/>
    </source>
</evidence>
<feature type="domain" description="CBS" evidence="7">
    <location>
        <begin position="66"/>
        <end position="125"/>
    </location>
</feature>
<evidence type="ECO:0000256" key="6">
    <source>
        <dbReference type="PROSITE-ProRule" id="PRU00703"/>
    </source>
</evidence>
<dbReference type="InterPro" id="IPR005170">
    <property type="entry name" value="Transptr-assoc_dom"/>
</dbReference>
<sequence>MEEGGSKRSGFIELVSRFVTGRKKITEEEIHDFIEATEEEGLVNEEESEMIRSIFSLRTTVVREIMVPRTDMACVNIEDGIPEMLETIIACGHSRIPVYENTTDNIIGLLYAKDLLKFWGNGQEQLQVRTIIRPPYFIPETKDLEQLLQEFKRKRVHLAIVIDEYGGTSGLITIEDLLEQIVGDIQDEYDREEALFTANSDGSITADARMPVEDLEDHFDVEIERDKFDTVGGLIFHLTGKIPAVGDTMEGSGLHLTILDADERKVKQVRIARQAAIAGKAQGDE</sequence>
<evidence type="ECO:0000256" key="4">
    <source>
        <dbReference type="ARBA" id="ARBA00022737"/>
    </source>
</evidence>
<feature type="domain" description="CBS" evidence="7">
    <location>
        <begin position="131"/>
        <end position="188"/>
    </location>
</feature>
<organism evidence="8 9">
    <name type="scientific">Oryzomonas rubra</name>
    <dbReference type="NCBI Taxonomy" id="2509454"/>
    <lineage>
        <taxon>Bacteria</taxon>
        <taxon>Pseudomonadati</taxon>
        <taxon>Thermodesulfobacteriota</taxon>
        <taxon>Desulfuromonadia</taxon>
        <taxon>Geobacterales</taxon>
        <taxon>Geobacteraceae</taxon>
        <taxon>Oryzomonas</taxon>
    </lineage>
</organism>
<dbReference type="Gene3D" id="3.10.580.10">
    <property type="entry name" value="CBS-domain"/>
    <property type="match status" value="1"/>
</dbReference>
<dbReference type="GO" id="GO:0050660">
    <property type="term" value="F:flavin adenine dinucleotide binding"/>
    <property type="evidence" value="ECO:0007669"/>
    <property type="project" value="InterPro"/>
</dbReference>
<dbReference type="InterPro" id="IPR000644">
    <property type="entry name" value="CBS_dom"/>
</dbReference>
<keyword evidence="3" id="KW-0472">Membrane</keyword>
<evidence type="ECO:0000256" key="5">
    <source>
        <dbReference type="ARBA" id="ARBA00023122"/>
    </source>
</evidence>